<dbReference type="Proteomes" id="UP000265618">
    <property type="component" value="Unassembled WGS sequence"/>
</dbReference>
<organism evidence="1 2">
    <name type="scientific">Kipferlia bialata</name>
    <dbReference type="NCBI Taxonomy" id="797122"/>
    <lineage>
        <taxon>Eukaryota</taxon>
        <taxon>Metamonada</taxon>
        <taxon>Carpediemonas-like organisms</taxon>
        <taxon>Kipferlia</taxon>
    </lineage>
</organism>
<feature type="non-terminal residue" evidence="1">
    <location>
        <position position="52"/>
    </location>
</feature>
<evidence type="ECO:0000313" key="2">
    <source>
        <dbReference type="Proteomes" id="UP000265618"/>
    </source>
</evidence>
<protein>
    <submittedName>
        <fullName evidence="1">Uncharacterized protein</fullName>
    </submittedName>
</protein>
<feature type="non-terminal residue" evidence="1">
    <location>
        <position position="1"/>
    </location>
</feature>
<reference evidence="1 2" key="1">
    <citation type="journal article" date="2018" name="PLoS ONE">
        <title>The draft genome of Kipferlia bialata reveals reductive genome evolution in fornicate parasites.</title>
        <authorList>
            <person name="Tanifuji G."/>
            <person name="Takabayashi S."/>
            <person name="Kume K."/>
            <person name="Takagi M."/>
            <person name="Nakayama T."/>
            <person name="Kamikawa R."/>
            <person name="Inagaki Y."/>
            <person name="Hashimoto T."/>
        </authorList>
    </citation>
    <scope>NUCLEOTIDE SEQUENCE [LARGE SCALE GENOMIC DNA]</scope>
    <source>
        <strain evidence="1">NY0173</strain>
    </source>
</reference>
<evidence type="ECO:0000313" key="1">
    <source>
        <dbReference type="EMBL" id="GIQ92702.1"/>
    </source>
</evidence>
<comment type="caution">
    <text evidence="1">The sequence shown here is derived from an EMBL/GenBank/DDBJ whole genome shotgun (WGS) entry which is preliminary data.</text>
</comment>
<gene>
    <name evidence="1" type="ORF">KIPB_016624</name>
</gene>
<accession>A0A9K3DCP1</accession>
<name>A0A9K3DCP1_9EUKA</name>
<keyword evidence="2" id="KW-1185">Reference proteome</keyword>
<sequence>IYLRHELPYLFLRTASTRHRHELPYLFLRTASTRHRYGASPNRDSTVRRGWK</sequence>
<dbReference type="EMBL" id="BDIP01010313">
    <property type="protein sequence ID" value="GIQ92702.1"/>
    <property type="molecule type" value="Genomic_DNA"/>
</dbReference>
<proteinExistence type="predicted"/>
<dbReference type="AlphaFoldDB" id="A0A9K3DCP1"/>